<evidence type="ECO:0000313" key="1">
    <source>
        <dbReference type="EMBL" id="KKK52785.1"/>
    </source>
</evidence>
<name>A0A0F8WWH4_9ZZZZ</name>
<protein>
    <submittedName>
        <fullName evidence="1">Uncharacterized protein</fullName>
    </submittedName>
</protein>
<comment type="caution">
    <text evidence="1">The sequence shown here is derived from an EMBL/GenBank/DDBJ whole genome shotgun (WGS) entry which is preliminary data.</text>
</comment>
<dbReference type="EMBL" id="LAZR01066843">
    <property type="protein sequence ID" value="KKK52785.1"/>
    <property type="molecule type" value="Genomic_DNA"/>
</dbReference>
<gene>
    <name evidence="1" type="ORF">LCGC14_3101430</name>
</gene>
<reference evidence="1" key="1">
    <citation type="journal article" date="2015" name="Nature">
        <title>Complex archaea that bridge the gap between prokaryotes and eukaryotes.</title>
        <authorList>
            <person name="Spang A."/>
            <person name="Saw J.H."/>
            <person name="Jorgensen S.L."/>
            <person name="Zaremba-Niedzwiedzka K."/>
            <person name="Martijn J."/>
            <person name="Lind A.E."/>
            <person name="van Eijk R."/>
            <person name="Schleper C."/>
            <person name="Guy L."/>
            <person name="Ettema T.J."/>
        </authorList>
    </citation>
    <scope>NUCLEOTIDE SEQUENCE</scope>
</reference>
<proteinExistence type="predicted"/>
<accession>A0A0F8WWH4</accession>
<dbReference type="AlphaFoldDB" id="A0A0F8WWH4"/>
<dbReference type="Gene3D" id="3.30.420.40">
    <property type="match status" value="1"/>
</dbReference>
<sequence>MVSLTDELPRIVQQCFDMEAPKAQKQFLKGIVKKIKVPGTDKTVPYDSMKRLGIGLAVLDTSHAVSVGAYAFALNELDKHKS</sequence>
<organism evidence="1">
    <name type="scientific">marine sediment metagenome</name>
    <dbReference type="NCBI Taxonomy" id="412755"/>
    <lineage>
        <taxon>unclassified sequences</taxon>
        <taxon>metagenomes</taxon>
        <taxon>ecological metagenomes</taxon>
    </lineage>
</organism>